<dbReference type="AlphaFoldDB" id="A0A3E2TPX8"/>
<dbReference type="EMBL" id="QVEP01000009">
    <property type="protein sequence ID" value="RGB80698.1"/>
    <property type="molecule type" value="Genomic_DNA"/>
</dbReference>
<protein>
    <submittedName>
        <fullName evidence="1">Uncharacterized protein</fullName>
    </submittedName>
</protein>
<organism evidence="1 2">
    <name type="scientific">Coprococcus catus</name>
    <dbReference type="NCBI Taxonomy" id="116085"/>
    <lineage>
        <taxon>Bacteria</taxon>
        <taxon>Bacillati</taxon>
        <taxon>Bacillota</taxon>
        <taxon>Clostridia</taxon>
        <taxon>Lachnospirales</taxon>
        <taxon>Lachnospiraceae</taxon>
        <taxon>Coprococcus</taxon>
    </lineage>
</organism>
<dbReference type="Proteomes" id="UP000260773">
    <property type="component" value="Unassembled WGS sequence"/>
</dbReference>
<comment type="caution">
    <text evidence="1">The sequence shown here is derived from an EMBL/GenBank/DDBJ whole genome shotgun (WGS) entry which is preliminary data.</text>
</comment>
<proteinExistence type="predicted"/>
<evidence type="ECO:0000313" key="1">
    <source>
        <dbReference type="EMBL" id="RGB80698.1"/>
    </source>
</evidence>
<name>A0A3E2TPX8_9FIRM</name>
<sequence>MENEEREVRGMAVVWKRLRALAVFLLVLSMLESDGIEQEVMRISIGYCSEGGSRLVSYGLEEDRFEDQNFIPVIYMYDNEAEMMDALAEEEISIALLDGNEIVFDNKMTDNRIILWLKIDNQYDTVICVRKHLMEENLNTAICFTKACTDENDGNVKVVPYLQWLDYLRTAGYAEEDVMPYLAPDFVDEMLEERHFDRM</sequence>
<evidence type="ECO:0000313" key="2">
    <source>
        <dbReference type="Proteomes" id="UP000260773"/>
    </source>
</evidence>
<reference evidence="1 2" key="1">
    <citation type="submission" date="2018-08" db="EMBL/GenBank/DDBJ databases">
        <title>A genome reference for cultivated species of the human gut microbiota.</title>
        <authorList>
            <person name="Zou Y."/>
            <person name="Xue W."/>
            <person name="Luo G."/>
        </authorList>
    </citation>
    <scope>NUCLEOTIDE SEQUENCE [LARGE SCALE GENOMIC DNA]</scope>
    <source>
        <strain evidence="1 2">AF45-17</strain>
    </source>
</reference>
<accession>A0A3E2TPX8</accession>
<gene>
    <name evidence="1" type="ORF">DW070_05265</name>
</gene>